<name>A0A7S0FZP0_9DINO</name>
<evidence type="ECO:0000313" key="2">
    <source>
        <dbReference type="EMBL" id="CAD8389428.1"/>
    </source>
</evidence>
<feature type="transmembrane region" description="Helical" evidence="1">
    <location>
        <begin position="69"/>
        <end position="88"/>
    </location>
</feature>
<sequence>MTSLKVNKCYPQNWRGQSYANEWEALEAQLHAVAHIHYHLPMYPVAWICQKADPNFLLLYLKARTKYNTLKVVAVAVVFSRFFPFLYANVVMTDPCKPAQYEARPASIESGPYLTLTPLGLECDVVGFVRSPRIILWGPWVLLSVFLLTWIFMQLGNRFRRTQFKLLMLAKPFMWRIFFNGLGLRGTQHGAWEMFCHTIPGADLRNQYSVYHDFLGTVDICMFCLALVCVVVVSCLMVGAMLHGLRGALFGGSIGLVVSRVLFALLNALLGASDSLIATVEAKLKNHQPHRRILRNSAQEVCERAIEREVSEAARWVEQSSGVSAEDLPAAKELAARIRLSGAQVLKGIAVWLKRHEVEMAHTQQACYNLYLANGAMFAGTEYTIASLSFLDLQIFLMAYFDPDWQTIAKFQTERRCHRHLRTIHIGAPKILLCTKREEGPRWDIQTSSDLIHELSESWGYRALSPGL</sequence>
<accession>A0A7S0FZP0</accession>
<gene>
    <name evidence="2" type="ORF">PBAH0796_LOCUS32993</name>
</gene>
<dbReference type="EMBL" id="HBEG01054173">
    <property type="protein sequence ID" value="CAD8389428.1"/>
    <property type="molecule type" value="Transcribed_RNA"/>
</dbReference>
<dbReference type="AlphaFoldDB" id="A0A7S0FZP0"/>
<feature type="transmembrane region" description="Helical" evidence="1">
    <location>
        <begin position="248"/>
        <end position="270"/>
    </location>
</feature>
<feature type="transmembrane region" description="Helical" evidence="1">
    <location>
        <begin position="134"/>
        <end position="153"/>
    </location>
</feature>
<evidence type="ECO:0000256" key="1">
    <source>
        <dbReference type="SAM" id="Phobius"/>
    </source>
</evidence>
<keyword evidence="1" id="KW-1133">Transmembrane helix</keyword>
<protein>
    <submittedName>
        <fullName evidence="2">Uncharacterized protein</fullName>
    </submittedName>
</protein>
<proteinExistence type="predicted"/>
<keyword evidence="1" id="KW-0472">Membrane</keyword>
<feature type="transmembrane region" description="Helical" evidence="1">
    <location>
        <begin position="214"/>
        <end position="242"/>
    </location>
</feature>
<reference evidence="2" key="1">
    <citation type="submission" date="2021-01" db="EMBL/GenBank/DDBJ databases">
        <authorList>
            <person name="Corre E."/>
            <person name="Pelletier E."/>
            <person name="Niang G."/>
            <person name="Scheremetjew M."/>
            <person name="Finn R."/>
            <person name="Kale V."/>
            <person name="Holt S."/>
            <person name="Cochrane G."/>
            <person name="Meng A."/>
            <person name="Brown T."/>
            <person name="Cohen L."/>
        </authorList>
    </citation>
    <scope>NUCLEOTIDE SEQUENCE</scope>
    <source>
        <strain evidence="2">Pbaha01</strain>
    </source>
</reference>
<keyword evidence="1" id="KW-0812">Transmembrane</keyword>
<organism evidence="2">
    <name type="scientific">Pyrodinium bahamense</name>
    <dbReference type="NCBI Taxonomy" id="73915"/>
    <lineage>
        <taxon>Eukaryota</taxon>
        <taxon>Sar</taxon>
        <taxon>Alveolata</taxon>
        <taxon>Dinophyceae</taxon>
        <taxon>Gonyaulacales</taxon>
        <taxon>Pyrocystaceae</taxon>
        <taxon>Pyrodinium</taxon>
    </lineage>
</organism>